<dbReference type="PANTHER" id="PTHR30595:SF6">
    <property type="entry name" value="SCHLAFEN ALBA-2 DOMAIN-CONTAINING PROTEIN"/>
    <property type="match status" value="1"/>
</dbReference>
<dbReference type="InterPro" id="IPR038461">
    <property type="entry name" value="Schlafen_AlbA_2_dom_sf"/>
</dbReference>
<name>A0ABV9EK63_9ACTN</name>
<dbReference type="Proteomes" id="UP001595891">
    <property type="component" value="Unassembled WGS sequence"/>
</dbReference>
<dbReference type="Gene3D" id="3.30.950.30">
    <property type="entry name" value="Schlafen, AAA domain"/>
    <property type="match status" value="1"/>
</dbReference>
<feature type="region of interest" description="Disordered" evidence="1">
    <location>
        <begin position="547"/>
        <end position="575"/>
    </location>
</feature>
<evidence type="ECO:0000313" key="4">
    <source>
        <dbReference type="Proteomes" id="UP001595891"/>
    </source>
</evidence>
<evidence type="ECO:0000259" key="2">
    <source>
        <dbReference type="Pfam" id="PF04326"/>
    </source>
</evidence>
<sequence>MEIVLRALEAVLQGTMARKCENERLDFKEAKPDLKDACNDLAEAAVCFANAGGGHIVVGVVDSGSGPDAFVGCQLDPGMLRGRIHQLTNPSLLVEVSPLDFAGARLLVVSVPAGLDVYSTTKGYAYQRINDQCLPMRPLDISRLTEERRGLDWSATPSGRAVDDIDPLALRYCMRLLQNSSDPTRRSYGRMSAIDLLRAMRVIADDGSLNRAGEILLCSGSVSTSADLVVYQHRRTQAGEADAILRMQSPLVLVFEELLQSIRSRQGITPLTLADGQQIQIEDYPSAAVREAIANAFIHGDWRIRSPVHVDHSAEYLRITSPGPLVNGITIHNILTMGSRARYPALAAAFRLLGLAEEVGQGVDRMFREMIRSGRDTPIISEDQDQVTVLFRGQPPNTKIARFLTTLPAEEQEDTDALLIIRTLCRKRTVSAPEIAPIVQRSAEEAQASLLRLSTSPVDILEPTRGTMRLSFPSYRLRGDVVARLGAAVSYHSRAMDEIDRKVIDHIMDYGEVNSRTIQRLFDVDVYQARDILRDLVGREMITRTSEQKRGTAVRYGPGPAFPGKKSPLKSLADQ</sequence>
<dbReference type="InterPro" id="IPR007421">
    <property type="entry name" value="Schlafen_AlbA_2_dom"/>
</dbReference>
<protein>
    <submittedName>
        <fullName evidence="3">RNA-binding domain-containing protein</fullName>
    </submittedName>
</protein>
<dbReference type="Pfam" id="PF04326">
    <property type="entry name" value="SLFN_AlbA_2"/>
    <property type="match status" value="1"/>
</dbReference>
<dbReference type="EMBL" id="JBHSFN010000014">
    <property type="protein sequence ID" value="MFC4588901.1"/>
    <property type="molecule type" value="Genomic_DNA"/>
</dbReference>
<reference evidence="4" key="1">
    <citation type="journal article" date="2019" name="Int. J. Syst. Evol. Microbiol.">
        <title>The Global Catalogue of Microorganisms (GCM) 10K type strain sequencing project: providing services to taxonomists for standard genome sequencing and annotation.</title>
        <authorList>
            <consortium name="The Broad Institute Genomics Platform"/>
            <consortium name="The Broad Institute Genome Sequencing Center for Infectious Disease"/>
            <person name="Wu L."/>
            <person name="Ma J."/>
        </authorList>
    </citation>
    <scope>NUCLEOTIDE SEQUENCE [LARGE SCALE GENOMIC DNA]</scope>
    <source>
        <strain evidence="4">CCUG 49560</strain>
    </source>
</reference>
<keyword evidence="4" id="KW-1185">Reference proteome</keyword>
<dbReference type="PANTHER" id="PTHR30595">
    <property type="entry name" value="GLPR-RELATED TRANSCRIPTIONAL REPRESSOR"/>
    <property type="match status" value="1"/>
</dbReference>
<evidence type="ECO:0000256" key="1">
    <source>
        <dbReference type="SAM" id="MobiDB-lite"/>
    </source>
</evidence>
<dbReference type="InterPro" id="IPR038475">
    <property type="entry name" value="RecG_C_sf"/>
</dbReference>
<dbReference type="Gene3D" id="6.10.10.130">
    <property type="match status" value="1"/>
</dbReference>
<comment type="caution">
    <text evidence="3">The sequence shown here is derived from an EMBL/GenBank/DDBJ whole genome shotgun (WGS) entry which is preliminary data.</text>
</comment>
<dbReference type="RefSeq" id="WP_262842126.1">
    <property type="nucleotide sequence ID" value="NZ_JANZYP010000009.1"/>
</dbReference>
<accession>A0ABV9EK63</accession>
<evidence type="ECO:0000313" key="3">
    <source>
        <dbReference type="EMBL" id="MFC4588901.1"/>
    </source>
</evidence>
<dbReference type="Gene3D" id="3.30.565.60">
    <property type="match status" value="1"/>
</dbReference>
<feature type="domain" description="Schlafen AlbA-2" evidence="2">
    <location>
        <begin position="21"/>
        <end position="136"/>
    </location>
</feature>
<dbReference type="Pfam" id="PF13749">
    <property type="entry name" value="HATPase_c_4"/>
    <property type="match status" value="1"/>
</dbReference>
<proteinExistence type="predicted"/>
<gene>
    <name evidence="3" type="ORF">ACFO8L_22620</name>
</gene>
<organism evidence="3 4">
    <name type="scientific">Sphaerisporangium corydalis</name>
    <dbReference type="NCBI Taxonomy" id="1441875"/>
    <lineage>
        <taxon>Bacteria</taxon>
        <taxon>Bacillati</taxon>
        <taxon>Actinomycetota</taxon>
        <taxon>Actinomycetes</taxon>
        <taxon>Streptosporangiales</taxon>
        <taxon>Streptosporangiaceae</taxon>
        <taxon>Sphaerisporangium</taxon>
    </lineage>
</organism>